<proteinExistence type="inferred from homology"/>
<dbReference type="NCBIfam" id="TIGR01382">
    <property type="entry name" value="PfpI"/>
    <property type="match status" value="1"/>
</dbReference>
<dbReference type="CDD" id="cd03134">
    <property type="entry name" value="GATase1_PfpI_like"/>
    <property type="match status" value="1"/>
</dbReference>
<dbReference type="PANTHER" id="PTHR42733">
    <property type="entry name" value="DJ-1 PROTEIN"/>
    <property type="match status" value="1"/>
</dbReference>
<dbReference type="EMBL" id="SLXQ01000036">
    <property type="protein sequence ID" value="TCP38830.1"/>
    <property type="molecule type" value="Genomic_DNA"/>
</dbReference>
<evidence type="ECO:0000313" key="4">
    <source>
        <dbReference type="Proteomes" id="UP000294911"/>
    </source>
</evidence>
<gene>
    <name evidence="3" type="ORF">EV191_1366</name>
</gene>
<comment type="similarity">
    <text evidence="1">Belongs to the peptidase C56 family.</text>
</comment>
<evidence type="ECO:0000313" key="3">
    <source>
        <dbReference type="EMBL" id="TCP38830.1"/>
    </source>
</evidence>
<name>A0A4R2PSH4_9PSEU</name>
<dbReference type="SUPFAM" id="SSF52317">
    <property type="entry name" value="Class I glutamine amidotransferase-like"/>
    <property type="match status" value="1"/>
</dbReference>
<comment type="caution">
    <text evidence="3">The sequence shown here is derived from an EMBL/GenBank/DDBJ whole genome shotgun (WGS) entry which is preliminary data.</text>
</comment>
<dbReference type="Proteomes" id="UP000294911">
    <property type="component" value="Unassembled WGS sequence"/>
</dbReference>
<accession>A0A4R2PSH4</accession>
<feature type="domain" description="DJ-1/PfpI" evidence="2">
    <location>
        <begin position="8"/>
        <end position="177"/>
    </location>
</feature>
<dbReference type="InterPro" id="IPR002818">
    <property type="entry name" value="DJ-1/PfpI"/>
</dbReference>
<organism evidence="3 4">
    <name type="scientific">Tamaricihabitans halophyticus</name>
    <dbReference type="NCBI Taxonomy" id="1262583"/>
    <lineage>
        <taxon>Bacteria</taxon>
        <taxon>Bacillati</taxon>
        <taxon>Actinomycetota</taxon>
        <taxon>Actinomycetes</taxon>
        <taxon>Pseudonocardiales</taxon>
        <taxon>Pseudonocardiaceae</taxon>
        <taxon>Tamaricihabitans</taxon>
    </lineage>
</organism>
<protein>
    <submittedName>
        <fullName evidence="3">Protease I</fullName>
    </submittedName>
</protein>
<keyword evidence="3" id="KW-0378">Hydrolase</keyword>
<keyword evidence="4" id="KW-1185">Reference proteome</keyword>
<dbReference type="InterPro" id="IPR029062">
    <property type="entry name" value="Class_I_gatase-like"/>
</dbReference>
<dbReference type="Gene3D" id="3.40.50.880">
    <property type="match status" value="1"/>
</dbReference>
<evidence type="ECO:0000259" key="2">
    <source>
        <dbReference type="Pfam" id="PF01965"/>
    </source>
</evidence>
<dbReference type="PANTHER" id="PTHR42733:SF12">
    <property type="entry name" value="PROTEINASE"/>
    <property type="match status" value="1"/>
</dbReference>
<dbReference type="GO" id="GO:0006508">
    <property type="term" value="P:proteolysis"/>
    <property type="evidence" value="ECO:0007669"/>
    <property type="project" value="UniProtKB-KW"/>
</dbReference>
<keyword evidence="3" id="KW-0645">Protease</keyword>
<dbReference type="Pfam" id="PF01965">
    <property type="entry name" value="DJ-1_PfpI"/>
    <property type="match status" value="1"/>
</dbReference>
<dbReference type="AlphaFoldDB" id="A0A4R2PSH4"/>
<reference evidence="3 4" key="1">
    <citation type="submission" date="2019-03" db="EMBL/GenBank/DDBJ databases">
        <title>Genomic Encyclopedia of Type Strains, Phase IV (KMG-IV): sequencing the most valuable type-strain genomes for metagenomic binning, comparative biology and taxonomic classification.</title>
        <authorList>
            <person name="Goeker M."/>
        </authorList>
    </citation>
    <scope>NUCLEOTIDE SEQUENCE [LARGE SCALE GENOMIC DNA]</scope>
    <source>
        <strain evidence="3 4">DSM 45765</strain>
    </source>
</reference>
<sequence length="189" mass="20272">MADELRGRRVAILATDGVEQVELTQPRQAVEQAGAQVTLLSIHAGQIQSMNGDIDKGDTFTVDRLVSDVSGDDFDALILPGGTLNPDGLRVNSDAVGFVREFVSSGKPVGSLCHGPWTLVEADVVRGRTLTSFPSIRTDIRNAGGNVVDEEVVTDQGLVTSRDPNDLPAFCSKIVEEFAEGRHRARTQT</sequence>
<dbReference type="RefSeq" id="WP_207894889.1">
    <property type="nucleotide sequence ID" value="NZ_SLXQ01000036.1"/>
</dbReference>
<dbReference type="PROSITE" id="PS51276">
    <property type="entry name" value="PEPTIDASE_C56_PFPI"/>
    <property type="match status" value="1"/>
</dbReference>
<dbReference type="GO" id="GO:0008233">
    <property type="term" value="F:peptidase activity"/>
    <property type="evidence" value="ECO:0007669"/>
    <property type="project" value="UniProtKB-KW"/>
</dbReference>
<evidence type="ECO:0000256" key="1">
    <source>
        <dbReference type="ARBA" id="ARBA00008542"/>
    </source>
</evidence>
<dbReference type="InterPro" id="IPR006286">
    <property type="entry name" value="C56_PfpI-like"/>
</dbReference>